<name>Q5H2Q6_XANOR</name>
<accession>Q5H2Q6</accession>
<dbReference type="STRING" id="291331.XOO1511"/>
<sequence length="176" mass="18494">MTSPRPWPPFRTTRRDLMKTRLLVIGLAATATLVGCATPQPQYGSYRGDRDYDQGYSQTQRCVDCGIVTRIDEVAPTRSAPTGTGAVLGGIVGAVAGRQISKDTGGSTGNKNISAVAGAAAGALAGNAIQNNVTSSSFDVQVRMDDGRVIVVNQRDLAGVRENAYVRVVNGKVVLR</sequence>
<keyword evidence="2" id="KW-0472">Membrane</keyword>
<dbReference type="EMBL" id="AE013598">
    <property type="protein sequence ID" value="AAW74765.1"/>
    <property type="molecule type" value="Genomic_DNA"/>
</dbReference>
<dbReference type="Pfam" id="PF05433">
    <property type="entry name" value="Rick_17kDa_Anti"/>
    <property type="match status" value="1"/>
</dbReference>
<dbReference type="HOGENOM" id="CLU_090265_0_1_6"/>
<feature type="domain" description="Glycine zipper 2TM" evidence="3">
    <location>
        <begin position="85"/>
        <end position="130"/>
    </location>
</feature>
<keyword evidence="4" id="KW-0449">Lipoprotein</keyword>
<organism evidence="4 5">
    <name type="scientific">Xanthomonas oryzae pv. oryzae (strain KACC10331 / KXO85)</name>
    <dbReference type="NCBI Taxonomy" id="291331"/>
    <lineage>
        <taxon>Bacteria</taxon>
        <taxon>Pseudomonadati</taxon>
        <taxon>Pseudomonadota</taxon>
        <taxon>Gammaproteobacteria</taxon>
        <taxon>Lysobacterales</taxon>
        <taxon>Lysobacteraceae</taxon>
        <taxon>Xanthomonas</taxon>
    </lineage>
</organism>
<reference evidence="4 5" key="1">
    <citation type="journal article" date="2005" name="Nucleic Acids Res.">
        <title>The genome sequence of Xanthomonas oryzae pathovar oryzae KACC10331, the bacterial blight pathogen of rice.</title>
        <authorList>
            <person name="Lee B.M."/>
            <person name="Park Y.J."/>
            <person name="Park D.S."/>
            <person name="Kang H.W."/>
            <person name="Kim J.G."/>
            <person name="Song E.S."/>
            <person name="Park I.C."/>
            <person name="Yoon U.H."/>
            <person name="Hahn J.H."/>
            <person name="Koo B.S."/>
            <person name="Lee G.B."/>
            <person name="Kim H."/>
            <person name="Park H.S."/>
            <person name="Yoon K.O."/>
            <person name="Kim J.H."/>
            <person name="Jung C.H."/>
            <person name="Koh N.H."/>
            <person name="Seo J.S."/>
            <person name="Go S.J."/>
        </authorList>
    </citation>
    <scope>NUCLEOTIDE SEQUENCE [LARGE SCALE GENOMIC DNA]</scope>
    <source>
        <strain evidence="5">KACC10331 / KXO85</strain>
    </source>
</reference>
<dbReference type="GO" id="GO:0019867">
    <property type="term" value="C:outer membrane"/>
    <property type="evidence" value="ECO:0007669"/>
    <property type="project" value="InterPro"/>
</dbReference>
<keyword evidence="5" id="KW-1185">Reference proteome</keyword>
<dbReference type="Proteomes" id="UP000006735">
    <property type="component" value="Chromosome"/>
</dbReference>
<evidence type="ECO:0000259" key="3">
    <source>
        <dbReference type="Pfam" id="PF05433"/>
    </source>
</evidence>
<dbReference type="KEGG" id="xoo:XOO1511"/>
<dbReference type="AlphaFoldDB" id="Q5H2Q6"/>
<dbReference type="PANTHER" id="PTHR35603">
    <property type="match status" value="1"/>
</dbReference>
<evidence type="ECO:0000313" key="5">
    <source>
        <dbReference type="Proteomes" id="UP000006735"/>
    </source>
</evidence>
<protein>
    <submittedName>
        <fullName evidence="4">Peptidoglycan-associated outer membrane lipoprotein</fullName>
    </submittedName>
</protein>
<dbReference type="PANTHER" id="PTHR35603:SF2">
    <property type="entry name" value="OUTER MEMBRANE LIPOPROTEIN"/>
    <property type="match status" value="1"/>
</dbReference>
<evidence type="ECO:0000256" key="2">
    <source>
        <dbReference type="ARBA" id="ARBA00023136"/>
    </source>
</evidence>
<gene>
    <name evidence="4" type="primary">pcp</name>
    <name evidence="4" type="ordered locus">XOO1511</name>
</gene>
<proteinExistence type="predicted"/>
<dbReference type="InterPro" id="IPR008816">
    <property type="entry name" value="Gly_zipper_2TM_dom"/>
</dbReference>
<evidence type="ECO:0000313" key="4">
    <source>
        <dbReference type="EMBL" id="AAW74765.1"/>
    </source>
</evidence>
<dbReference type="InterPro" id="IPR051407">
    <property type="entry name" value="Bact_OM_lipoprot/Surf_antigen"/>
</dbReference>
<comment type="subcellular location">
    <subcellularLocation>
        <location evidence="1">Membrane</location>
    </subcellularLocation>
</comment>
<evidence type="ECO:0000256" key="1">
    <source>
        <dbReference type="ARBA" id="ARBA00004370"/>
    </source>
</evidence>